<dbReference type="EMBL" id="UGNV01000001">
    <property type="protein sequence ID" value="STX29942.1"/>
    <property type="molecule type" value="Genomic_DNA"/>
</dbReference>
<keyword evidence="4" id="KW-1185">Reference proteome</keyword>
<name>A0A378I521_9GAMM</name>
<feature type="signal peptide" evidence="1">
    <location>
        <begin position="1"/>
        <end position="19"/>
    </location>
</feature>
<accession>A0A378I521</accession>
<keyword evidence="3" id="KW-0645">Protease</keyword>
<evidence type="ECO:0000256" key="1">
    <source>
        <dbReference type="SAM" id="SignalP"/>
    </source>
</evidence>
<dbReference type="GO" id="GO:0009002">
    <property type="term" value="F:serine-type D-Ala-D-Ala carboxypeptidase activity"/>
    <property type="evidence" value="ECO:0007669"/>
    <property type="project" value="UniProtKB-EC"/>
</dbReference>
<dbReference type="InterPro" id="IPR001466">
    <property type="entry name" value="Beta-lactam-related"/>
</dbReference>
<organism evidence="3 4">
    <name type="scientific">Legionella beliardensis</name>
    <dbReference type="NCBI Taxonomy" id="91822"/>
    <lineage>
        <taxon>Bacteria</taxon>
        <taxon>Pseudomonadati</taxon>
        <taxon>Pseudomonadota</taxon>
        <taxon>Gammaproteobacteria</taxon>
        <taxon>Legionellales</taxon>
        <taxon>Legionellaceae</taxon>
        <taxon>Legionella</taxon>
    </lineage>
</organism>
<keyword evidence="3" id="KW-0121">Carboxypeptidase</keyword>
<keyword evidence="1" id="KW-0732">Signal</keyword>
<dbReference type="Proteomes" id="UP000254968">
    <property type="component" value="Unassembled WGS sequence"/>
</dbReference>
<dbReference type="SUPFAM" id="SSF56601">
    <property type="entry name" value="beta-lactamase/transpeptidase-like"/>
    <property type="match status" value="1"/>
</dbReference>
<dbReference type="OrthoDB" id="9799367at2"/>
<gene>
    <name evidence="3" type="primary">pbpE_3</name>
    <name evidence="3" type="ORF">NCTC13315_02502</name>
</gene>
<evidence type="ECO:0000313" key="4">
    <source>
        <dbReference type="Proteomes" id="UP000254968"/>
    </source>
</evidence>
<proteinExistence type="predicted"/>
<protein>
    <submittedName>
        <fullName evidence="3">Beta-lactamase</fullName>
        <ecNumber evidence="3">3.4.16.4</ecNumber>
    </submittedName>
</protein>
<sequence>MLQLRVIFFALLITMHAHSQNAYLPPVFEDSKRVEKIKELFPKILQIYQGYAEEHHIPGFAFGIMVDDKLIYSGSGGYSDLSKKTPASPKSMFRIASMTKSFTAMSILKLRDEGKLRLDDPVDWYIPELKDQKLTHDAPSMTIRHLLTHSAGFPSDNPWGDRQLSMTHKEFVSLLKGISLANTTDSAFEYSNLGYALLGMIIDKVSGMPYQDYIATHIWQPLNMQQVAWDFAKVPAPELAQGYQWADGNWTQEPMLSDGVFGAMGGMITSLEAFSHYVALYQNAWPPRDDVETGPIHRSSLREMQQAWRFNQFNKDYKFLNGEPCPMVEAYGYGLRWLCDCEKKTYIGHSGGLPGFGSNWFILPDYGIGVILLTNVTYAQAADINMQVLHTLVKEAKLQSRKLPVSQLLSARQSALVKLLPDWKGVEASGLFADNFFLDSSIAARKKESEALFKKVGKIGQINPFIAESELRGYFIINGEQQDIKIHIALSPTNPALIQEYQIEAVKHQTRKG</sequence>
<feature type="domain" description="Beta-lactamase-related" evidence="2">
    <location>
        <begin position="46"/>
        <end position="385"/>
    </location>
</feature>
<dbReference type="InterPro" id="IPR012338">
    <property type="entry name" value="Beta-lactam/transpept-like"/>
</dbReference>
<reference evidence="3 4" key="1">
    <citation type="submission" date="2018-06" db="EMBL/GenBank/DDBJ databases">
        <authorList>
            <consortium name="Pathogen Informatics"/>
            <person name="Doyle S."/>
        </authorList>
    </citation>
    <scope>NUCLEOTIDE SEQUENCE [LARGE SCALE GENOMIC DNA]</scope>
    <source>
        <strain evidence="3 4">NCTC13315</strain>
    </source>
</reference>
<evidence type="ECO:0000313" key="3">
    <source>
        <dbReference type="EMBL" id="STX29942.1"/>
    </source>
</evidence>
<dbReference type="Gene3D" id="3.40.710.10">
    <property type="entry name" value="DD-peptidase/beta-lactamase superfamily"/>
    <property type="match status" value="1"/>
</dbReference>
<dbReference type="InterPro" id="IPR050491">
    <property type="entry name" value="AmpC-like"/>
</dbReference>
<dbReference type="EC" id="3.4.16.4" evidence="3"/>
<dbReference type="PANTHER" id="PTHR46825">
    <property type="entry name" value="D-ALANYL-D-ALANINE-CARBOXYPEPTIDASE/ENDOPEPTIDASE AMPH"/>
    <property type="match status" value="1"/>
</dbReference>
<feature type="chain" id="PRO_5016606163" evidence="1">
    <location>
        <begin position="20"/>
        <end position="513"/>
    </location>
</feature>
<dbReference type="PANTHER" id="PTHR46825:SF9">
    <property type="entry name" value="BETA-LACTAMASE-RELATED DOMAIN-CONTAINING PROTEIN"/>
    <property type="match status" value="1"/>
</dbReference>
<dbReference type="RefSeq" id="WP_115303624.1">
    <property type="nucleotide sequence ID" value="NZ_CAAAHO010000005.1"/>
</dbReference>
<keyword evidence="3" id="KW-0378">Hydrolase</keyword>
<dbReference type="AlphaFoldDB" id="A0A378I521"/>
<evidence type="ECO:0000259" key="2">
    <source>
        <dbReference type="Pfam" id="PF00144"/>
    </source>
</evidence>
<dbReference type="Pfam" id="PF00144">
    <property type="entry name" value="Beta-lactamase"/>
    <property type="match status" value="1"/>
</dbReference>